<gene>
    <name evidence="3" type="ORF">SO802_017089</name>
</gene>
<dbReference type="Proteomes" id="UP001459277">
    <property type="component" value="Unassembled WGS sequence"/>
</dbReference>
<dbReference type="AlphaFoldDB" id="A0AAW2D0V4"/>
<reference evidence="3 4" key="1">
    <citation type="submission" date="2024-01" db="EMBL/GenBank/DDBJ databases">
        <title>A telomere-to-telomere, gap-free genome of sweet tea (Lithocarpus litseifolius).</title>
        <authorList>
            <person name="Zhou J."/>
        </authorList>
    </citation>
    <scope>NUCLEOTIDE SEQUENCE [LARGE SCALE GENOMIC DNA]</scope>
    <source>
        <strain evidence="3">Zhou-2022a</strain>
        <tissue evidence="3">Leaf</tissue>
    </source>
</reference>
<name>A0AAW2D0V4_9ROSI</name>
<organism evidence="3 4">
    <name type="scientific">Lithocarpus litseifolius</name>
    <dbReference type="NCBI Taxonomy" id="425828"/>
    <lineage>
        <taxon>Eukaryota</taxon>
        <taxon>Viridiplantae</taxon>
        <taxon>Streptophyta</taxon>
        <taxon>Embryophyta</taxon>
        <taxon>Tracheophyta</taxon>
        <taxon>Spermatophyta</taxon>
        <taxon>Magnoliopsida</taxon>
        <taxon>eudicotyledons</taxon>
        <taxon>Gunneridae</taxon>
        <taxon>Pentapetalae</taxon>
        <taxon>rosids</taxon>
        <taxon>fabids</taxon>
        <taxon>Fagales</taxon>
        <taxon>Fagaceae</taxon>
        <taxon>Lithocarpus</taxon>
    </lineage>
</organism>
<evidence type="ECO:0000256" key="1">
    <source>
        <dbReference type="SAM" id="MobiDB-lite"/>
    </source>
</evidence>
<proteinExistence type="predicted"/>
<feature type="compositionally biased region" description="Polar residues" evidence="1">
    <location>
        <begin position="375"/>
        <end position="393"/>
    </location>
</feature>
<feature type="domain" description="WIYLD" evidence="2">
    <location>
        <begin position="268"/>
        <end position="323"/>
    </location>
</feature>
<dbReference type="Gene3D" id="1.10.8.850">
    <property type="entry name" value="Histone-lysine N methyltransferase , C-terminal domain-like"/>
    <property type="match status" value="2"/>
</dbReference>
<feature type="domain" description="WIYLD" evidence="2">
    <location>
        <begin position="12"/>
        <end position="72"/>
    </location>
</feature>
<feature type="compositionally biased region" description="Basic and acidic residues" evidence="1">
    <location>
        <begin position="395"/>
        <end position="413"/>
    </location>
</feature>
<evidence type="ECO:0000313" key="4">
    <source>
        <dbReference type="Proteomes" id="UP001459277"/>
    </source>
</evidence>
<keyword evidence="4" id="KW-1185">Reference proteome</keyword>
<sequence>MAPTGGGRTRQVGLRRIDAALDALRPMGFAEDLVRSTISELLEAYGGDEGWAFIEEASYKLVIDTILPESEESKREDTQPKLVGNFSTKDFTLDEPGVQCHSPDVHSMQIHSLHNHSPPPKDIMNRSLKDAASQEKFSAPIQSQFVDSPPLVDIRPVTDDTLQDRLGVQMNYSQIVNHSLKDDASQEKLSARIQSQFVDSPPLVDIRPVKDDSLQDKLGVQVNYSHISPVLPDSASMNPPPLADSCFVGRRKPCYGWISSDDDEDFVTRMDGALEHMRQFGFCDHLVRETVKELLKVYGNDGWYFFESDSYKVLLEALLEKQKNGEQGEDASQDDIGGRDDIKALPAGPSPSSEPIHPAHSKLEAANATIQTNEALDSASQTIETPDTASLTNHLDGKEQSSLEEGEIRDSVGSKHLGNDLTCSPPGLHTPQRMDTLPACTRRPCYGWISSNEEQGPLRGTKAPFPKDIARFLLRMDGRRKRKTRWDVRPEDM</sequence>
<feature type="region of interest" description="Disordered" evidence="1">
    <location>
        <begin position="375"/>
        <end position="430"/>
    </location>
</feature>
<comment type="caution">
    <text evidence="3">The sequence shown here is derived from an EMBL/GenBank/DDBJ whole genome shotgun (WGS) entry which is preliminary data.</text>
</comment>
<evidence type="ECO:0000259" key="2">
    <source>
        <dbReference type="Pfam" id="PF10440"/>
    </source>
</evidence>
<dbReference type="Pfam" id="PF10440">
    <property type="entry name" value="WIYLD"/>
    <property type="match status" value="2"/>
</dbReference>
<accession>A0AAW2D0V4</accession>
<dbReference type="PANTHER" id="PTHR34271:SF1">
    <property type="entry name" value="NUCLEOLAR HISTONE METHYLTRANSFERASE-RELATED PROTEIN"/>
    <property type="match status" value="1"/>
</dbReference>
<protein>
    <recommendedName>
        <fullName evidence="2">WIYLD domain-containing protein</fullName>
    </recommendedName>
</protein>
<dbReference type="PANTHER" id="PTHR34271">
    <property type="entry name" value="NUCLEOLAR HISTONE METHYLTRANSFERASE-RELATED PROTEIN"/>
    <property type="match status" value="1"/>
</dbReference>
<dbReference type="InterPro" id="IPR043017">
    <property type="entry name" value="WIYLD_dom_sf"/>
</dbReference>
<dbReference type="EMBL" id="JAZDWU010000005">
    <property type="protein sequence ID" value="KAL0003308.1"/>
    <property type="molecule type" value="Genomic_DNA"/>
</dbReference>
<dbReference type="InterPro" id="IPR018848">
    <property type="entry name" value="WIYLD_domain"/>
</dbReference>
<evidence type="ECO:0000313" key="3">
    <source>
        <dbReference type="EMBL" id="KAL0003308.1"/>
    </source>
</evidence>
<feature type="region of interest" description="Disordered" evidence="1">
    <location>
        <begin position="323"/>
        <end position="358"/>
    </location>
</feature>